<dbReference type="GO" id="GO:0048484">
    <property type="term" value="P:enteric nervous system development"/>
    <property type="evidence" value="ECO:0007669"/>
    <property type="project" value="Ensembl"/>
</dbReference>
<comment type="similarity">
    <text evidence="2 9">Belongs to the nicastrin family.</text>
</comment>
<dbReference type="SUPFAM" id="SSF53187">
    <property type="entry name" value="Zn-dependent exopeptidases"/>
    <property type="match status" value="1"/>
</dbReference>
<protein>
    <recommendedName>
        <fullName evidence="9">Nicalin</fullName>
    </recommendedName>
</protein>
<dbReference type="AlphaFoldDB" id="A0A3Q0RE62"/>
<dbReference type="GO" id="GO:1900108">
    <property type="term" value="P:negative regulation of nodal signaling pathway"/>
    <property type="evidence" value="ECO:0007669"/>
    <property type="project" value="Ensembl"/>
</dbReference>
<keyword evidence="3 10" id="KW-0812">Transmembrane</keyword>
<feature type="domain" description="Peptidase M28" evidence="11">
    <location>
        <begin position="214"/>
        <end position="370"/>
    </location>
</feature>
<evidence type="ECO:0000256" key="4">
    <source>
        <dbReference type="ARBA" id="ARBA00022729"/>
    </source>
</evidence>
<dbReference type="GO" id="GO:0003140">
    <property type="term" value="P:determination of left/right asymmetry in lateral mesoderm"/>
    <property type="evidence" value="ECO:0007669"/>
    <property type="project" value="Ensembl"/>
</dbReference>
<reference evidence="12" key="1">
    <citation type="submission" date="2025-08" db="UniProtKB">
        <authorList>
            <consortium name="Ensembl"/>
        </authorList>
    </citation>
    <scope>IDENTIFICATION</scope>
</reference>
<comment type="subcellular location">
    <subcellularLocation>
        <location evidence="1">Endoplasmic reticulum membrane</location>
        <topology evidence="1">Single-pass membrane protein</topology>
    </subcellularLocation>
</comment>
<dbReference type="FunFam" id="3.40.630.10:FF:000021">
    <property type="entry name" value="Nicalin"/>
    <property type="match status" value="1"/>
</dbReference>
<dbReference type="Gene3D" id="3.40.630.10">
    <property type="entry name" value="Zn peptidases"/>
    <property type="match status" value="1"/>
</dbReference>
<organism evidence="12 13">
    <name type="scientific">Amphilophus citrinellus</name>
    <name type="common">Midas cichlid</name>
    <name type="synonym">Cichlasoma citrinellum</name>
    <dbReference type="NCBI Taxonomy" id="61819"/>
    <lineage>
        <taxon>Eukaryota</taxon>
        <taxon>Metazoa</taxon>
        <taxon>Chordata</taxon>
        <taxon>Craniata</taxon>
        <taxon>Vertebrata</taxon>
        <taxon>Euteleostomi</taxon>
        <taxon>Actinopterygii</taxon>
        <taxon>Neopterygii</taxon>
        <taxon>Teleostei</taxon>
        <taxon>Neoteleostei</taxon>
        <taxon>Acanthomorphata</taxon>
        <taxon>Ovalentaria</taxon>
        <taxon>Cichlomorphae</taxon>
        <taxon>Cichliformes</taxon>
        <taxon>Cichlidae</taxon>
        <taxon>New World cichlids</taxon>
        <taxon>Cichlasomatinae</taxon>
        <taxon>Heroini</taxon>
        <taxon>Amphilophus</taxon>
    </lineage>
</organism>
<dbReference type="InterPro" id="IPR007484">
    <property type="entry name" value="Peptidase_M28"/>
</dbReference>
<dbReference type="CDD" id="cd03882">
    <property type="entry name" value="M28_nicalin_like"/>
    <property type="match status" value="1"/>
</dbReference>
<name>A0A3Q0RE62_AMPCI</name>
<accession>A0A3Q0RE62</accession>
<evidence type="ECO:0000256" key="7">
    <source>
        <dbReference type="ARBA" id="ARBA00023136"/>
    </source>
</evidence>
<evidence type="ECO:0000259" key="11">
    <source>
        <dbReference type="Pfam" id="PF04389"/>
    </source>
</evidence>
<dbReference type="PIRSF" id="PIRSF011018">
    <property type="entry name" value="Nicalin"/>
    <property type="match status" value="1"/>
</dbReference>
<evidence type="ECO:0000256" key="3">
    <source>
        <dbReference type="ARBA" id="ARBA00022692"/>
    </source>
</evidence>
<feature type="transmembrane region" description="Helical" evidence="10">
    <location>
        <begin position="524"/>
        <end position="551"/>
    </location>
</feature>
<proteinExistence type="inferred from homology"/>
<evidence type="ECO:0000313" key="13">
    <source>
        <dbReference type="Proteomes" id="UP000261340"/>
    </source>
</evidence>
<evidence type="ECO:0000256" key="1">
    <source>
        <dbReference type="ARBA" id="ARBA00004389"/>
    </source>
</evidence>
<evidence type="ECO:0000256" key="2">
    <source>
        <dbReference type="ARBA" id="ARBA00007717"/>
    </source>
</evidence>
<keyword evidence="4" id="KW-0732">Signal</keyword>
<dbReference type="STRING" id="61819.ENSACIP00000008821"/>
<keyword evidence="8" id="KW-0325">Glycoprotein</keyword>
<dbReference type="GO" id="GO:0005789">
    <property type="term" value="C:endoplasmic reticulum membrane"/>
    <property type="evidence" value="ECO:0007669"/>
    <property type="project" value="UniProtKB-SubCell"/>
</dbReference>
<dbReference type="InterPro" id="IPR016574">
    <property type="entry name" value="Nicalin"/>
</dbReference>
<dbReference type="GeneTree" id="ENSGT00500000044945"/>
<dbReference type="Ensembl" id="ENSACIT00000009086.1">
    <property type="protein sequence ID" value="ENSACIP00000008821.1"/>
    <property type="gene ID" value="ENSACIG00000006875.1"/>
</dbReference>
<keyword evidence="7 10" id="KW-0472">Membrane</keyword>
<dbReference type="PANTHER" id="PTHR31826">
    <property type="entry name" value="NICALIN"/>
    <property type="match status" value="1"/>
</dbReference>
<dbReference type="OMA" id="WSTSRHC"/>
<keyword evidence="13" id="KW-1185">Reference proteome</keyword>
<keyword evidence="5" id="KW-0256">Endoplasmic reticulum</keyword>
<comment type="function">
    <text evidence="9">May antagonize Nodal signaling and subsequent organization of axial structures during mesodermal patterning.</text>
</comment>
<evidence type="ECO:0000256" key="9">
    <source>
        <dbReference type="PIRNR" id="PIRNR011018"/>
    </source>
</evidence>
<evidence type="ECO:0000256" key="5">
    <source>
        <dbReference type="ARBA" id="ARBA00022824"/>
    </source>
</evidence>
<sequence length="562" mass="63164">MFEEASEVFDNMFKSSFPLTFIVFIPAVLILVSPLPAEAAHEFTVYRMQQYDLQGQPYGTRNAILNTEARTVEAEVLSRRCVIMRLADFSYDKYQKALRQSAGAVVIILPRNMSAMPQDIVQQFMELEPEMLATETIVPVYFAMEDDELLSIYTQTLTSSSSQGSLSAAEVLVHTATANGFQMVTSGSQSKAISDWAITSLEGRLAGVGGEDLPTIVVVAHYDSFGVAPWLSYGADSNGSGVSMLLELARLFSKLYTYKRTHAAYNLLFFLSGGGKFNYQGTKRWLEDNLDHTDSSLLQDNVAFVLCLDTLGNGDSLHLHVSKPPKEGTPQHSLLKELEMVRTHRYPEVKFSMVHKKINLADDMLAWEHERFGIRRLPAFTLSHLPSHRLAQRSSIMDVRPHVDVKKLSRNTKVVAEALARVIYNLTEKGAPGDLQIFTEQMQVQEEQLSAVVDWLTAQPRAAQLVDKDSAVVSTLEYHLGHYLKDVKRHYVKADKRDPEFVFYDQLKQTMNAYRYVKPAIFDLLLAVCIAAYLGMVYLAIQNFGVLYGVVRRLTQPKAKAH</sequence>
<reference evidence="12" key="2">
    <citation type="submission" date="2025-09" db="UniProtKB">
        <authorList>
            <consortium name="Ensembl"/>
        </authorList>
    </citation>
    <scope>IDENTIFICATION</scope>
</reference>
<evidence type="ECO:0000313" key="12">
    <source>
        <dbReference type="Ensembl" id="ENSACIP00000008821.1"/>
    </source>
</evidence>
<dbReference type="Proteomes" id="UP000261340">
    <property type="component" value="Unplaced"/>
</dbReference>
<dbReference type="Pfam" id="PF04389">
    <property type="entry name" value="Peptidase_M28"/>
    <property type="match status" value="1"/>
</dbReference>
<keyword evidence="6 10" id="KW-1133">Transmembrane helix</keyword>
<evidence type="ECO:0000256" key="6">
    <source>
        <dbReference type="ARBA" id="ARBA00022989"/>
    </source>
</evidence>
<evidence type="ECO:0000256" key="10">
    <source>
        <dbReference type="SAM" id="Phobius"/>
    </source>
</evidence>
<evidence type="ECO:0000256" key="8">
    <source>
        <dbReference type="ARBA" id="ARBA00023180"/>
    </source>
</evidence>